<dbReference type="EMBL" id="DVIT01000064">
    <property type="protein sequence ID" value="HIS48810.1"/>
    <property type="molecule type" value="Genomic_DNA"/>
</dbReference>
<dbReference type="AlphaFoldDB" id="A0A9D1JSZ6"/>
<protein>
    <submittedName>
        <fullName evidence="2">TetR family transcriptional regulator C-terminal domain-containing protein</fullName>
    </submittedName>
</protein>
<proteinExistence type="predicted"/>
<sequence length="141" mass="16441">MINYNATDDALTTISSTTKDVLAEMQAEFLEEMIRPLNKPLTQADLEYAFTYLLDHADFSKLFIQYNSYTEWIQIFKAIYQNSFDNTLVKTLDPESQQLVYAYHAGGIYFLLRQWFKDGNQKTPKELAVLALNVINKEYPF</sequence>
<dbReference type="Pfam" id="PF14278">
    <property type="entry name" value="TetR_C_8"/>
    <property type="match status" value="1"/>
</dbReference>
<organism evidence="2 3">
    <name type="scientific">Candidatus Scybalocola faecigallinarum</name>
    <dbReference type="NCBI Taxonomy" id="2840941"/>
    <lineage>
        <taxon>Bacteria</taxon>
        <taxon>Bacillati</taxon>
        <taxon>Bacillota</taxon>
        <taxon>Clostridia</taxon>
        <taxon>Lachnospirales</taxon>
        <taxon>Lachnospiraceae</taxon>
        <taxon>Lachnospiraceae incertae sedis</taxon>
        <taxon>Candidatus Scybalocola (ex Gilroy et al. 2021)</taxon>
    </lineage>
</organism>
<feature type="domain" description="Transcriptional regulator TetR C-terminal Firmicutes type" evidence="1">
    <location>
        <begin position="46"/>
        <end position="136"/>
    </location>
</feature>
<dbReference type="Gene3D" id="1.10.357.10">
    <property type="entry name" value="Tetracycline Repressor, domain 2"/>
    <property type="match status" value="1"/>
</dbReference>
<dbReference type="Proteomes" id="UP000823927">
    <property type="component" value="Unassembled WGS sequence"/>
</dbReference>
<evidence type="ECO:0000313" key="2">
    <source>
        <dbReference type="EMBL" id="HIS48810.1"/>
    </source>
</evidence>
<evidence type="ECO:0000259" key="1">
    <source>
        <dbReference type="Pfam" id="PF14278"/>
    </source>
</evidence>
<dbReference type="InterPro" id="IPR039532">
    <property type="entry name" value="TetR_C_Firmicutes"/>
</dbReference>
<reference evidence="2" key="1">
    <citation type="submission" date="2020-10" db="EMBL/GenBank/DDBJ databases">
        <authorList>
            <person name="Gilroy R."/>
        </authorList>
    </citation>
    <scope>NUCLEOTIDE SEQUENCE</scope>
    <source>
        <strain evidence="2">CHK178-757</strain>
    </source>
</reference>
<evidence type="ECO:0000313" key="3">
    <source>
        <dbReference type="Proteomes" id="UP000823927"/>
    </source>
</evidence>
<reference evidence="2" key="2">
    <citation type="journal article" date="2021" name="PeerJ">
        <title>Extensive microbial diversity within the chicken gut microbiome revealed by metagenomics and culture.</title>
        <authorList>
            <person name="Gilroy R."/>
            <person name="Ravi A."/>
            <person name="Getino M."/>
            <person name="Pursley I."/>
            <person name="Horton D.L."/>
            <person name="Alikhan N.F."/>
            <person name="Baker D."/>
            <person name="Gharbi K."/>
            <person name="Hall N."/>
            <person name="Watson M."/>
            <person name="Adriaenssens E.M."/>
            <person name="Foster-Nyarko E."/>
            <person name="Jarju S."/>
            <person name="Secka A."/>
            <person name="Antonio M."/>
            <person name="Oren A."/>
            <person name="Chaudhuri R.R."/>
            <person name="La Ragione R."/>
            <person name="Hildebrand F."/>
            <person name="Pallen M.J."/>
        </authorList>
    </citation>
    <scope>NUCLEOTIDE SEQUENCE</scope>
    <source>
        <strain evidence="2">CHK178-757</strain>
    </source>
</reference>
<comment type="caution">
    <text evidence="2">The sequence shown here is derived from an EMBL/GenBank/DDBJ whole genome shotgun (WGS) entry which is preliminary data.</text>
</comment>
<gene>
    <name evidence="2" type="ORF">IAB46_14915</name>
</gene>
<accession>A0A9D1JSZ6</accession>
<name>A0A9D1JSZ6_9FIRM</name>